<dbReference type="RefSeq" id="WP_215381723.1">
    <property type="nucleotide sequence ID" value="NZ_JAGTIS010000039.1"/>
</dbReference>
<dbReference type="Pfam" id="PF17932">
    <property type="entry name" value="TetR_C_24"/>
    <property type="match status" value="1"/>
</dbReference>
<sequence length="231" mass="25932">MNTKRLIASPSTEERYSASGEEPVSRLEQIRTKALELFAERGFAQVGMRELALHLGIAAGSFYHHFESKEKLLFEVIEELYEDLLEAAVLTEKGNAYGRLQGLLRAHIALHERRRLHFLMAEQEFRCLSPQHQEQIRQLRKRYEEKLVRRLLEAGATGSMPVLQATMQGVVSWLNNLPTWLDRSGLNPAQRQEVINGIVLGSLSGVLKQPPAAADSKTVVPLRVLGASLQG</sequence>
<dbReference type="Proteomes" id="UP001519667">
    <property type="component" value="Unassembled WGS sequence"/>
</dbReference>
<reference evidence="7 8" key="1">
    <citation type="submission" date="2021-04" db="EMBL/GenBank/DDBJ databases">
        <title>Pseudomonas boanensis sp. nov., a bacterium isolated from river water used for household purposes in Boane District, Mozambique.</title>
        <authorList>
            <person name="Nicklasson M."/>
            <person name="Martin-Rodriguez A.J."/>
            <person name="Thorell K."/>
            <person name="Neves L."/>
            <person name="Mussagy A."/>
            <person name="Rydberg H.A."/>
            <person name="Hernroth B."/>
            <person name="Svensson-Stadler L."/>
            <person name="Sjoling A."/>
        </authorList>
    </citation>
    <scope>NUCLEOTIDE SEQUENCE [LARGE SCALE GENOMIC DNA]</scope>
    <source>
        <strain evidence="7 8">DB1</strain>
    </source>
</reference>
<evidence type="ECO:0000313" key="8">
    <source>
        <dbReference type="Proteomes" id="UP001519667"/>
    </source>
</evidence>
<comment type="caution">
    <text evidence="7">The sequence shown here is derived from an EMBL/GenBank/DDBJ whole genome shotgun (WGS) entry which is preliminary data.</text>
</comment>
<evidence type="ECO:0000256" key="5">
    <source>
        <dbReference type="SAM" id="MobiDB-lite"/>
    </source>
</evidence>
<evidence type="ECO:0000256" key="1">
    <source>
        <dbReference type="ARBA" id="ARBA00023015"/>
    </source>
</evidence>
<dbReference type="PANTHER" id="PTHR30055">
    <property type="entry name" value="HTH-TYPE TRANSCRIPTIONAL REGULATOR RUTR"/>
    <property type="match status" value="1"/>
</dbReference>
<feature type="domain" description="HTH tetR-type" evidence="6">
    <location>
        <begin position="24"/>
        <end position="84"/>
    </location>
</feature>
<dbReference type="PANTHER" id="PTHR30055:SF234">
    <property type="entry name" value="HTH-TYPE TRANSCRIPTIONAL REGULATOR BETI"/>
    <property type="match status" value="1"/>
</dbReference>
<keyword evidence="2 4" id="KW-0238">DNA-binding</keyword>
<dbReference type="PRINTS" id="PR00455">
    <property type="entry name" value="HTHTETR"/>
</dbReference>
<dbReference type="InterPro" id="IPR041490">
    <property type="entry name" value="KstR2_TetR_C"/>
</dbReference>
<dbReference type="InterPro" id="IPR009057">
    <property type="entry name" value="Homeodomain-like_sf"/>
</dbReference>
<keyword evidence="8" id="KW-1185">Reference proteome</keyword>
<dbReference type="InterPro" id="IPR050109">
    <property type="entry name" value="HTH-type_TetR-like_transc_reg"/>
</dbReference>
<dbReference type="InterPro" id="IPR001647">
    <property type="entry name" value="HTH_TetR"/>
</dbReference>
<name>A0ABS5XPF3_9GAMM</name>
<dbReference type="SUPFAM" id="SSF48498">
    <property type="entry name" value="Tetracyclin repressor-like, C-terminal domain"/>
    <property type="match status" value="1"/>
</dbReference>
<organism evidence="7 8">
    <name type="scientific">Metapseudomonas boanensis</name>
    <dbReference type="NCBI Taxonomy" id="2822138"/>
    <lineage>
        <taxon>Bacteria</taxon>
        <taxon>Pseudomonadati</taxon>
        <taxon>Pseudomonadota</taxon>
        <taxon>Gammaproteobacteria</taxon>
        <taxon>Pseudomonadales</taxon>
        <taxon>Pseudomonadaceae</taxon>
        <taxon>Metapseudomonas</taxon>
    </lineage>
</organism>
<accession>A0ABS5XPF3</accession>
<dbReference type="InterPro" id="IPR036271">
    <property type="entry name" value="Tet_transcr_reg_TetR-rel_C_sf"/>
</dbReference>
<evidence type="ECO:0000313" key="7">
    <source>
        <dbReference type="EMBL" id="MBT8769585.1"/>
    </source>
</evidence>
<dbReference type="Pfam" id="PF00440">
    <property type="entry name" value="TetR_N"/>
    <property type="match status" value="1"/>
</dbReference>
<dbReference type="SUPFAM" id="SSF46689">
    <property type="entry name" value="Homeodomain-like"/>
    <property type="match status" value="1"/>
</dbReference>
<dbReference type="PROSITE" id="PS50977">
    <property type="entry name" value="HTH_TETR_2"/>
    <property type="match status" value="1"/>
</dbReference>
<protein>
    <submittedName>
        <fullName evidence="7">TetR/AcrR family transcriptional regulator</fullName>
    </submittedName>
</protein>
<dbReference type="EMBL" id="JAGTIS010000039">
    <property type="protein sequence ID" value="MBT8769585.1"/>
    <property type="molecule type" value="Genomic_DNA"/>
</dbReference>
<evidence type="ECO:0000256" key="4">
    <source>
        <dbReference type="PROSITE-ProRule" id="PRU00335"/>
    </source>
</evidence>
<keyword evidence="1" id="KW-0805">Transcription regulation</keyword>
<evidence type="ECO:0000256" key="2">
    <source>
        <dbReference type="ARBA" id="ARBA00023125"/>
    </source>
</evidence>
<keyword evidence="3" id="KW-0804">Transcription</keyword>
<evidence type="ECO:0000256" key="3">
    <source>
        <dbReference type="ARBA" id="ARBA00023163"/>
    </source>
</evidence>
<feature type="DNA-binding region" description="H-T-H motif" evidence="4">
    <location>
        <begin position="47"/>
        <end position="66"/>
    </location>
</feature>
<gene>
    <name evidence="7" type="ORF">J7302_26120</name>
</gene>
<proteinExistence type="predicted"/>
<evidence type="ECO:0000259" key="6">
    <source>
        <dbReference type="PROSITE" id="PS50977"/>
    </source>
</evidence>
<dbReference type="Gene3D" id="1.10.357.10">
    <property type="entry name" value="Tetracycline Repressor, domain 2"/>
    <property type="match status" value="1"/>
</dbReference>
<feature type="region of interest" description="Disordered" evidence="5">
    <location>
        <begin position="1"/>
        <end position="21"/>
    </location>
</feature>